<feature type="non-terminal residue" evidence="1">
    <location>
        <position position="77"/>
    </location>
</feature>
<dbReference type="AlphaFoldDB" id="A0A8T6R6V2"/>
<sequence length="77" mass="8541">MPRTFVGMPPFPVAAREALADPQLRRNLAHATSTIREKRARVVAEVEDWEDLRVQAAAVKDDTLAHLDTHLLALEAA</sequence>
<reference evidence="1" key="1">
    <citation type="submission" date="2020-03" db="EMBL/GenBank/DDBJ databases">
        <title>Phycicoccus flavus sp. nov., a novel endophytic actinobacterium isolated from branch of Kandelia candel.</title>
        <authorList>
            <person name="Tuo L."/>
        </authorList>
    </citation>
    <scope>NUCLEOTIDE SEQUENCE</scope>
    <source>
        <strain evidence="1">CMS6Z-2</strain>
    </source>
</reference>
<dbReference type="Proteomes" id="UP000287866">
    <property type="component" value="Unassembled WGS sequence"/>
</dbReference>
<accession>A0A8T6R6V2</accession>
<evidence type="ECO:0000313" key="1">
    <source>
        <dbReference type="EMBL" id="NHA70198.1"/>
    </source>
</evidence>
<name>A0A8T6R6V2_9MICO</name>
<gene>
    <name evidence="1" type="ORF">EPD83_019395</name>
</gene>
<proteinExistence type="predicted"/>
<protein>
    <submittedName>
        <fullName evidence="1">(4Fe-4S)-binding protein</fullName>
    </submittedName>
</protein>
<organism evidence="1 2">
    <name type="scientific">Phycicoccus flavus</name>
    <dbReference type="NCBI Taxonomy" id="2502783"/>
    <lineage>
        <taxon>Bacteria</taxon>
        <taxon>Bacillati</taxon>
        <taxon>Actinomycetota</taxon>
        <taxon>Actinomycetes</taxon>
        <taxon>Micrococcales</taxon>
        <taxon>Intrasporangiaceae</taxon>
        <taxon>Phycicoccus</taxon>
    </lineage>
</organism>
<comment type="caution">
    <text evidence="1">The sequence shown here is derived from an EMBL/GenBank/DDBJ whole genome shotgun (WGS) entry which is preliminary data.</text>
</comment>
<dbReference type="EMBL" id="SAYU02000108">
    <property type="protein sequence ID" value="NHA70198.1"/>
    <property type="molecule type" value="Genomic_DNA"/>
</dbReference>
<evidence type="ECO:0000313" key="2">
    <source>
        <dbReference type="Proteomes" id="UP000287866"/>
    </source>
</evidence>
<keyword evidence="2" id="KW-1185">Reference proteome</keyword>